<feature type="transmembrane region" description="Helical" evidence="1">
    <location>
        <begin position="57"/>
        <end position="77"/>
    </location>
</feature>
<reference evidence="2 3" key="1">
    <citation type="submission" date="2020-03" db="EMBL/GenBank/DDBJ databases">
        <title>Whole genome sequencing of clinical and environmental type strains of Ochrobactrum.</title>
        <authorList>
            <person name="Dharne M."/>
        </authorList>
    </citation>
    <scope>NUCLEOTIDE SEQUENCE [LARGE SCALE GENOMIC DNA]</scope>
    <source>
        <strain evidence="2 3">CIP 109452</strain>
    </source>
</reference>
<accession>A0ABX1DR77</accession>
<evidence type="ECO:0000256" key="1">
    <source>
        <dbReference type="SAM" id="Phobius"/>
    </source>
</evidence>
<proteinExistence type="predicted"/>
<feature type="transmembrane region" description="Helical" evidence="1">
    <location>
        <begin position="31"/>
        <end position="50"/>
    </location>
</feature>
<sequence>MEAVFAAPLWAIAHLSMEGKGMGGSQARRGYVMVLGLTLTPVLMLFGLLLGMILFRIMGVLINGGLYYALTSAQALVGDSMVSMAWFIGLFVVMGFMAVVYLVILERSFSLIAEFPGRVFRWFDHIGDNLDANTAMRANTAAITSAAHLGRSVESAKPALLPKSRP</sequence>
<gene>
    <name evidence="2" type="ORF">HED55_27075</name>
</gene>
<evidence type="ECO:0000313" key="3">
    <source>
        <dbReference type="Proteomes" id="UP000704467"/>
    </source>
</evidence>
<keyword evidence="1" id="KW-0812">Transmembrane</keyword>
<keyword evidence="1" id="KW-1133">Transmembrane helix</keyword>
<feature type="transmembrane region" description="Helical" evidence="1">
    <location>
        <begin position="83"/>
        <end position="104"/>
    </location>
</feature>
<name>A0ABX1DR77_9HYPH</name>
<comment type="caution">
    <text evidence="2">The sequence shown here is derived from an EMBL/GenBank/DDBJ whole genome shotgun (WGS) entry which is preliminary data.</text>
</comment>
<protein>
    <submittedName>
        <fullName evidence="2">Uncharacterized protein</fullName>
    </submittedName>
</protein>
<dbReference type="EMBL" id="JAAVLN010000006">
    <property type="protein sequence ID" value="NKC05443.1"/>
    <property type="molecule type" value="Genomic_DNA"/>
</dbReference>
<keyword evidence="3" id="KW-1185">Reference proteome</keyword>
<dbReference type="Proteomes" id="UP000704467">
    <property type="component" value="Unassembled WGS sequence"/>
</dbReference>
<organism evidence="2 3">
    <name type="scientific">Brucella haematophila</name>
    <dbReference type="NCBI Taxonomy" id="419474"/>
    <lineage>
        <taxon>Bacteria</taxon>
        <taxon>Pseudomonadati</taxon>
        <taxon>Pseudomonadota</taxon>
        <taxon>Alphaproteobacteria</taxon>
        <taxon>Hyphomicrobiales</taxon>
        <taxon>Brucellaceae</taxon>
        <taxon>Brucella/Ochrobactrum group</taxon>
        <taxon>Brucella</taxon>
    </lineage>
</organism>
<keyword evidence="1" id="KW-0472">Membrane</keyword>
<evidence type="ECO:0000313" key="2">
    <source>
        <dbReference type="EMBL" id="NKC05443.1"/>
    </source>
</evidence>